<dbReference type="RefSeq" id="XP_022238807.1">
    <property type="nucleotide sequence ID" value="XM_022383099.1"/>
</dbReference>
<dbReference type="InterPro" id="IPR004481">
    <property type="entry name" value="K/Na/Ca-exchanger"/>
</dbReference>
<keyword evidence="4" id="KW-0406">Ion transport</keyword>
<evidence type="ECO:0000256" key="8">
    <source>
        <dbReference type="SAM" id="Phobius"/>
    </source>
</evidence>
<dbReference type="Gene3D" id="1.20.1420.30">
    <property type="entry name" value="NCX, central ion-binding region"/>
    <property type="match status" value="2"/>
</dbReference>
<keyword evidence="6 8" id="KW-1133">Transmembrane helix</keyword>
<dbReference type="PANTHER" id="PTHR10846">
    <property type="entry name" value="SODIUM/POTASSIUM/CALCIUM EXCHANGER"/>
    <property type="match status" value="1"/>
</dbReference>
<dbReference type="RefSeq" id="XP_022238808.1">
    <property type="nucleotide sequence ID" value="XM_022383100.1"/>
</dbReference>
<reference evidence="11 12" key="1">
    <citation type="submission" date="2025-05" db="UniProtKB">
        <authorList>
            <consortium name="RefSeq"/>
        </authorList>
    </citation>
    <scope>IDENTIFICATION</scope>
    <source>
        <tissue evidence="11 12">Muscle</tissue>
    </source>
</reference>
<evidence type="ECO:0000259" key="9">
    <source>
        <dbReference type="Pfam" id="PF01699"/>
    </source>
</evidence>
<accession>A0ABM1S5A3</accession>
<comment type="subcellular location">
    <subcellularLocation>
        <location evidence="1">Membrane</location>
        <topology evidence="1">Multi-pass membrane protein</topology>
    </subcellularLocation>
</comment>
<dbReference type="PANTHER" id="PTHR10846:SF8">
    <property type="entry name" value="INNER MEMBRANE PROTEIN YRBG"/>
    <property type="match status" value="1"/>
</dbReference>
<evidence type="ECO:0000256" key="4">
    <source>
        <dbReference type="ARBA" id="ARBA00022568"/>
    </source>
</evidence>
<comment type="similarity">
    <text evidence="2">Belongs to the Ca(2+):cation antiporter (CaCA) (TC 2.A.19) family. SLC24A subfamily.</text>
</comment>
<evidence type="ECO:0000256" key="1">
    <source>
        <dbReference type="ARBA" id="ARBA00004141"/>
    </source>
</evidence>
<evidence type="ECO:0000313" key="10">
    <source>
        <dbReference type="Proteomes" id="UP000694941"/>
    </source>
</evidence>
<keyword evidence="10" id="KW-1185">Reference proteome</keyword>
<keyword evidence="4" id="KW-0109">Calcium transport</keyword>
<feature type="transmembrane region" description="Helical" evidence="8">
    <location>
        <begin position="663"/>
        <end position="683"/>
    </location>
</feature>
<dbReference type="Pfam" id="PF01699">
    <property type="entry name" value="Na_Ca_ex"/>
    <property type="match status" value="1"/>
</dbReference>
<gene>
    <name evidence="11 12 13" type="primary">LOC106457259</name>
</gene>
<evidence type="ECO:0000313" key="12">
    <source>
        <dbReference type="RefSeq" id="XP_022238807.1"/>
    </source>
</evidence>
<feature type="transmembrane region" description="Helical" evidence="8">
    <location>
        <begin position="629"/>
        <end position="651"/>
    </location>
</feature>
<feature type="transmembrane region" description="Helical" evidence="8">
    <location>
        <begin position="40"/>
        <end position="60"/>
    </location>
</feature>
<dbReference type="RefSeq" id="XP_022238806.1">
    <property type="nucleotide sequence ID" value="XM_022383098.1"/>
</dbReference>
<feature type="transmembrane region" description="Helical" evidence="8">
    <location>
        <begin position="145"/>
        <end position="163"/>
    </location>
</feature>
<feature type="transmembrane region" description="Helical" evidence="8">
    <location>
        <begin position="110"/>
        <end position="133"/>
    </location>
</feature>
<evidence type="ECO:0000256" key="2">
    <source>
        <dbReference type="ARBA" id="ARBA00005364"/>
    </source>
</evidence>
<keyword evidence="7 8" id="KW-0472">Membrane</keyword>
<protein>
    <submittedName>
        <fullName evidence="11 12">Uncharacterized protein LOC106457259 isoform X1</fullName>
    </submittedName>
</protein>
<evidence type="ECO:0000256" key="6">
    <source>
        <dbReference type="ARBA" id="ARBA00022989"/>
    </source>
</evidence>
<dbReference type="GeneID" id="106457259"/>
<feature type="transmembrane region" description="Helical" evidence="8">
    <location>
        <begin position="81"/>
        <end position="104"/>
    </location>
</feature>
<evidence type="ECO:0000256" key="7">
    <source>
        <dbReference type="ARBA" id="ARBA00023136"/>
    </source>
</evidence>
<evidence type="ECO:0000256" key="3">
    <source>
        <dbReference type="ARBA" id="ARBA00022449"/>
    </source>
</evidence>
<evidence type="ECO:0000256" key="5">
    <source>
        <dbReference type="ARBA" id="ARBA00022692"/>
    </source>
</evidence>
<name>A0ABM1S5A3_LIMPO</name>
<evidence type="ECO:0000313" key="13">
    <source>
        <dbReference type="RefSeq" id="XP_022238808.1"/>
    </source>
</evidence>
<dbReference type="Proteomes" id="UP000694941">
    <property type="component" value="Unplaced"/>
</dbReference>
<keyword evidence="5 8" id="KW-0812">Transmembrane</keyword>
<keyword evidence="4" id="KW-0813">Transport</keyword>
<feature type="transmembrane region" description="Helical" evidence="8">
    <location>
        <begin position="601"/>
        <end position="617"/>
    </location>
</feature>
<dbReference type="InterPro" id="IPR044880">
    <property type="entry name" value="NCX_ion-bd_dom_sf"/>
</dbReference>
<evidence type="ECO:0000313" key="11">
    <source>
        <dbReference type="RefSeq" id="XP_022238806.1"/>
    </source>
</evidence>
<dbReference type="InterPro" id="IPR004837">
    <property type="entry name" value="NaCa_Exmemb"/>
</dbReference>
<organism evidence="10 13">
    <name type="scientific">Limulus polyphemus</name>
    <name type="common">Atlantic horseshoe crab</name>
    <dbReference type="NCBI Taxonomy" id="6850"/>
    <lineage>
        <taxon>Eukaryota</taxon>
        <taxon>Metazoa</taxon>
        <taxon>Ecdysozoa</taxon>
        <taxon>Arthropoda</taxon>
        <taxon>Chelicerata</taxon>
        <taxon>Merostomata</taxon>
        <taxon>Xiphosura</taxon>
        <taxon>Limulidae</taxon>
        <taxon>Limulus</taxon>
    </lineage>
</organism>
<feature type="transmembrane region" description="Helical" evidence="8">
    <location>
        <begin position="743"/>
        <end position="760"/>
    </location>
</feature>
<feature type="transmembrane region" description="Helical" evidence="8">
    <location>
        <begin position="703"/>
        <end position="722"/>
    </location>
</feature>
<feature type="transmembrane region" description="Helical" evidence="8">
    <location>
        <begin position="169"/>
        <end position="188"/>
    </location>
</feature>
<sequence>MSKFYPVMNYPQGVSTSESNFTGFHTPKWEFCSYEKSNSIFWSIFYAILIFWLLAGLYIVCQEFFTLPMMLVSQKLKSSTAVTYMAVLTIAMSAPVFAITVSSVCMDSQLGIGAILGTAIYKKLVIIPLVGAVASKTLVLDWRPFVIDGIFYASCVLFVNFILWNGYLWWVEGFMLFLWYFLYFFLILTYEELMSLMSFCGRKIWINRNYETKDPFCNIHHNQTDKSVGHKEITNIPNCKLWHLHEEFNEANDITEDQNTIHICYEKALKNNDKQPKNLLTELAARNDQSKMVNSMPLITTPPPFTKTQMNNTIIDGNIQPQTNYFPLGDNKALDVLTSNKPVLTTTNSHISTVNMIPTYNRPVMTTTVSNNSAVNVIPTTKRYMDNVMSYHIPTVPEIPVSKEPAIYSCNQTTNMLQTPISLKSLTSGEDLPSDKSLTSIMSSGFSTGSSTSNCNNIVTTTISSHGETGVIYPSTLGLVEVISDVSLNHIVEEEQPRQKDQEVLEIKNEYVPSYMGQDYKRSLSQNGSIENGYLDNSRETENTDSIKYQKQDTQSTGYYRNLLRYLLDKDLKLTEDQLTDNQLSEGSAQPQTFQWFIRRIFRVICLPFLFLFWITIPVCSQESKRKWFYLSLLICLVWISATSFTAVFFALKLTCLLNMDTFITGVTFISFGLLIPDAFSAFVSAKNGYGSRRILMTQASNIFNITIVLGFSYLLSCIKQFEYHLPLLTREYYIISTTATKFLLPTVKVGFILLFFMLLQKLTLISSQMHFNSFVRNLFLFLYFIFITYIFISQYVCEFYC</sequence>
<feature type="transmembrane region" description="Helical" evidence="8">
    <location>
        <begin position="780"/>
        <end position="798"/>
    </location>
</feature>
<keyword evidence="4" id="KW-0106">Calcium</keyword>
<proteinExistence type="inferred from homology"/>
<keyword evidence="3" id="KW-0050">Antiport</keyword>
<feature type="domain" description="Sodium/calcium exchanger membrane region" evidence="9">
    <location>
        <begin position="630"/>
        <end position="792"/>
    </location>
</feature>